<evidence type="ECO:0000256" key="1">
    <source>
        <dbReference type="SAM" id="Phobius"/>
    </source>
</evidence>
<dbReference type="Proteomes" id="UP001596002">
    <property type="component" value="Unassembled WGS sequence"/>
</dbReference>
<gene>
    <name evidence="2" type="ORF">ACFO8Q_03735</name>
</gene>
<keyword evidence="1" id="KW-1133">Transmembrane helix</keyword>
<dbReference type="InterPro" id="IPR009574">
    <property type="entry name" value="DUF1189"/>
</dbReference>
<feature type="transmembrane region" description="Helical" evidence="1">
    <location>
        <begin position="159"/>
        <end position="190"/>
    </location>
</feature>
<feature type="transmembrane region" description="Helical" evidence="1">
    <location>
        <begin position="202"/>
        <end position="221"/>
    </location>
</feature>
<dbReference type="EMBL" id="JBHSHC010000022">
    <property type="protein sequence ID" value="MFC4766494.1"/>
    <property type="molecule type" value="Genomic_DNA"/>
</dbReference>
<accession>A0ABV9PYA0</accession>
<feature type="transmembrane region" description="Helical" evidence="1">
    <location>
        <begin position="21"/>
        <end position="42"/>
    </location>
</feature>
<comment type="caution">
    <text evidence="2">The sequence shown here is derived from an EMBL/GenBank/DDBJ whole genome shotgun (WGS) entry which is preliminary data.</text>
</comment>
<dbReference type="Pfam" id="PF06691">
    <property type="entry name" value="DUF1189"/>
    <property type="match status" value="1"/>
</dbReference>
<evidence type="ECO:0000313" key="2">
    <source>
        <dbReference type="EMBL" id="MFC4766494.1"/>
    </source>
</evidence>
<organism evidence="2 3">
    <name type="scientific">Effusibacillus consociatus</name>
    <dbReference type="NCBI Taxonomy" id="1117041"/>
    <lineage>
        <taxon>Bacteria</taxon>
        <taxon>Bacillati</taxon>
        <taxon>Bacillota</taxon>
        <taxon>Bacilli</taxon>
        <taxon>Bacillales</taxon>
        <taxon>Alicyclobacillaceae</taxon>
        <taxon>Effusibacillus</taxon>
    </lineage>
</organism>
<proteinExistence type="predicted"/>
<reference evidence="3" key="1">
    <citation type="journal article" date="2019" name="Int. J. Syst. Evol. Microbiol.">
        <title>The Global Catalogue of Microorganisms (GCM) 10K type strain sequencing project: providing services to taxonomists for standard genome sequencing and annotation.</title>
        <authorList>
            <consortium name="The Broad Institute Genomics Platform"/>
            <consortium name="The Broad Institute Genome Sequencing Center for Infectious Disease"/>
            <person name="Wu L."/>
            <person name="Ma J."/>
        </authorList>
    </citation>
    <scope>NUCLEOTIDE SEQUENCE [LARGE SCALE GENOMIC DNA]</scope>
    <source>
        <strain evidence="3">WYCCWR 12678</strain>
    </source>
</reference>
<sequence>MNTIWNSIRKPSLYKEMTQRPLWRLVLTLLLFFMLVTAIQTFSMAKVMNPFLTFMEKEFPAKMPSFTYDGNELRVDAATPLTLTSRDGYHVIVDVSAPYPKDSINQITSGVVIGKTELYIIERGVQPIPYKQVAIFPLANGTVITKDLVIQITPWLKPVFIVFLVLFSFVLIAWTFIQITIFSFIASVLASSRKIRLNYRQAWLISAFAFVPAALIDLLNFYLRSPYVGLAFWVAVFTYIYHGVGSFSERSGLD</sequence>
<protein>
    <submittedName>
        <fullName evidence="2">DUF1189 family protein</fullName>
    </submittedName>
</protein>
<keyword evidence="1" id="KW-0812">Transmembrane</keyword>
<name>A0ABV9PYA0_9BACL</name>
<evidence type="ECO:0000313" key="3">
    <source>
        <dbReference type="Proteomes" id="UP001596002"/>
    </source>
</evidence>
<keyword evidence="3" id="KW-1185">Reference proteome</keyword>
<keyword evidence="1" id="KW-0472">Membrane</keyword>
<feature type="transmembrane region" description="Helical" evidence="1">
    <location>
        <begin position="227"/>
        <end position="244"/>
    </location>
</feature>
<dbReference type="RefSeq" id="WP_380024383.1">
    <property type="nucleotide sequence ID" value="NZ_JBHSHC010000022.1"/>
</dbReference>